<dbReference type="AlphaFoldDB" id="A0AA35ZLK7"/>
<protein>
    <submittedName>
        <fullName evidence="1">Uncharacterized protein</fullName>
    </submittedName>
</protein>
<sequence length="236" mass="26774">MLNETFNKEEDNSKLILEIEDQLERIMEQLKQQPPGKPSHTTQVNEVSFLCINSIMDNPTPPELEVVVEDDVPLIDNDTQSMFEIKEVVIELEKYNKALHELEASKVGERFVAANTIPYPTTFKKKTDPQLLLMESKILAKYKQPSIIIDHPFLETIYAHISCQEGVINVTFVSHKLRVLFFGPTNDPPISGDLVLINTIDDYVYEHTANMLNGTAHNLEIILSSNRSKASDDCMS</sequence>
<gene>
    <name evidence="1" type="ORF">LSALG_LOCUS33889</name>
</gene>
<evidence type="ECO:0000313" key="2">
    <source>
        <dbReference type="Proteomes" id="UP001177003"/>
    </source>
</evidence>
<name>A0AA35ZLK7_LACSI</name>
<reference evidence="1" key="1">
    <citation type="submission" date="2023-04" db="EMBL/GenBank/DDBJ databases">
        <authorList>
            <person name="Vijverberg K."/>
            <person name="Xiong W."/>
            <person name="Schranz E."/>
        </authorList>
    </citation>
    <scope>NUCLEOTIDE SEQUENCE</scope>
</reference>
<proteinExistence type="predicted"/>
<dbReference type="Proteomes" id="UP001177003">
    <property type="component" value="Chromosome 7"/>
</dbReference>
<organism evidence="1 2">
    <name type="scientific">Lactuca saligna</name>
    <name type="common">Willowleaf lettuce</name>
    <dbReference type="NCBI Taxonomy" id="75948"/>
    <lineage>
        <taxon>Eukaryota</taxon>
        <taxon>Viridiplantae</taxon>
        <taxon>Streptophyta</taxon>
        <taxon>Embryophyta</taxon>
        <taxon>Tracheophyta</taxon>
        <taxon>Spermatophyta</taxon>
        <taxon>Magnoliopsida</taxon>
        <taxon>eudicotyledons</taxon>
        <taxon>Gunneridae</taxon>
        <taxon>Pentapetalae</taxon>
        <taxon>asterids</taxon>
        <taxon>campanulids</taxon>
        <taxon>Asterales</taxon>
        <taxon>Asteraceae</taxon>
        <taxon>Cichorioideae</taxon>
        <taxon>Cichorieae</taxon>
        <taxon>Lactucinae</taxon>
        <taxon>Lactuca</taxon>
    </lineage>
</organism>
<keyword evidence="2" id="KW-1185">Reference proteome</keyword>
<accession>A0AA35ZLK7</accession>
<dbReference type="EMBL" id="OX465083">
    <property type="protein sequence ID" value="CAI9294929.1"/>
    <property type="molecule type" value="Genomic_DNA"/>
</dbReference>
<evidence type="ECO:0000313" key="1">
    <source>
        <dbReference type="EMBL" id="CAI9294929.1"/>
    </source>
</evidence>